<comment type="caution">
    <text evidence="2">The sequence shown here is derived from an EMBL/GenBank/DDBJ whole genome shotgun (WGS) entry which is preliminary data.</text>
</comment>
<dbReference type="PANTHER" id="PTHR39323">
    <property type="entry name" value="BLR1149 PROTEIN"/>
    <property type="match status" value="1"/>
</dbReference>
<dbReference type="Proteomes" id="UP000223913">
    <property type="component" value="Unassembled WGS sequence"/>
</dbReference>
<dbReference type="EMBL" id="PDUD01000027">
    <property type="protein sequence ID" value="PHN04185.1"/>
    <property type="molecule type" value="Genomic_DNA"/>
</dbReference>
<evidence type="ECO:0000313" key="2">
    <source>
        <dbReference type="EMBL" id="PHN04185.1"/>
    </source>
</evidence>
<dbReference type="PANTHER" id="PTHR39323:SF1">
    <property type="entry name" value="BLR1149 PROTEIN"/>
    <property type="match status" value="1"/>
</dbReference>
<dbReference type="OrthoDB" id="9795838at2"/>
<accession>A0A2D0N6S1</accession>
<sequence>MSEIKKYPVQVAEQHLYLHPFRCIYWQEHEALLIADLHLGKARHFRRSGIAVPLAVADANLDKLISVIWDFQPKRVLFLGDLFHSEFNRQWMEFCELLDQFSGVSFELIAGNHDILDPSFYEQAGLKVHLNGLQLKPFLLTHHPLEDFSGDEGYNLAGHIHPGVRLHGNGRQRLKLPCFFFGRHQGLLPAFGEFTGLATLPVGPDDAVFVIVEDEVVRMS</sequence>
<reference evidence="2 3" key="1">
    <citation type="submission" date="2017-10" db="EMBL/GenBank/DDBJ databases">
        <title>The draft genome sequence of Lewinella nigricans NBRC 102662.</title>
        <authorList>
            <person name="Wang K."/>
        </authorList>
    </citation>
    <scope>NUCLEOTIDE SEQUENCE [LARGE SCALE GENOMIC DNA]</scope>
    <source>
        <strain evidence="2 3">NBRC 102662</strain>
    </source>
</reference>
<dbReference type="GO" id="GO:0016787">
    <property type="term" value="F:hydrolase activity"/>
    <property type="evidence" value="ECO:0007669"/>
    <property type="project" value="InterPro"/>
</dbReference>
<feature type="domain" description="Calcineurin-like phosphoesterase" evidence="1">
    <location>
        <begin position="32"/>
        <end position="159"/>
    </location>
</feature>
<evidence type="ECO:0000313" key="3">
    <source>
        <dbReference type="Proteomes" id="UP000223913"/>
    </source>
</evidence>
<dbReference type="InterPro" id="IPR026336">
    <property type="entry name" value="PdeM-like"/>
</dbReference>
<organism evidence="2 3">
    <name type="scientific">Flavilitoribacter nigricans (strain ATCC 23147 / DSM 23189 / NBRC 102662 / NCIMB 1420 / SS-2)</name>
    <name type="common">Lewinella nigricans</name>
    <dbReference type="NCBI Taxonomy" id="1122177"/>
    <lineage>
        <taxon>Bacteria</taxon>
        <taxon>Pseudomonadati</taxon>
        <taxon>Bacteroidota</taxon>
        <taxon>Saprospiria</taxon>
        <taxon>Saprospirales</taxon>
        <taxon>Lewinellaceae</taxon>
        <taxon>Flavilitoribacter</taxon>
    </lineage>
</organism>
<dbReference type="InterPro" id="IPR024173">
    <property type="entry name" value="Pesterase_MJ0037-like"/>
</dbReference>
<keyword evidence="3" id="KW-1185">Reference proteome</keyword>
<dbReference type="Pfam" id="PF00149">
    <property type="entry name" value="Metallophos"/>
    <property type="match status" value="1"/>
</dbReference>
<dbReference type="NCBIfam" id="TIGR04123">
    <property type="entry name" value="P_estr_lig_assc"/>
    <property type="match status" value="1"/>
</dbReference>
<dbReference type="InterPro" id="IPR004843">
    <property type="entry name" value="Calcineurin-like_PHP"/>
</dbReference>
<protein>
    <submittedName>
        <fullName evidence="2">Metallophosphoesterase</fullName>
    </submittedName>
</protein>
<dbReference type="Gene3D" id="3.60.21.10">
    <property type="match status" value="1"/>
</dbReference>
<evidence type="ECO:0000259" key="1">
    <source>
        <dbReference type="Pfam" id="PF00149"/>
    </source>
</evidence>
<gene>
    <name evidence="2" type="ORF">CRP01_23615</name>
</gene>
<dbReference type="SUPFAM" id="SSF56300">
    <property type="entry name" value="Metallo-dependent phosphatases"/>
    <property type="match status" value="1"/>
</dbReference>
<dbReference type="AlphaFoldDB" id="A0A2D0N6S1"/>
<proteinExistence type="predicted"/>
<dbReference type="PIRSF" id="PIRSF000887">
    <property type="entry name" value="Pesterase_MJ0037"/>
    <property type="match status" value="1"/>
</dbReference>
<dbReference type="InterPro" id="IPR029052">
    <property type="entry name" value="Metallo-depent_PP-like"/>
</dbReference>
<name>A0A2D0N6S1_FLAN2</name>
<dbReference type="RefSeq" id="WP_099152570.1">
    <property type="nucleotide sequence ID" value="NZ_PDUD01000027.1"/>
</dbReference>